<dbReference type="EMBL" id="LS483254">
    <property type="protein sequence ID" value="SQD93186.1"/>
    <property type="molecule type" value="Genomic_DNA"/>
</dbReference>
<dbReference type="Pfam" id="PF08447">
    <property type="entry name" value="PAS_3"/>
    <property type="match status" value="3"/>
</dbReference>
<feature type="domain" description="PAC" evidence="2">
    <location>
        <begin position="700"/>
        <end position="752"/>
    </location>
</feature>
<feature type="domain" description="PAS" evidence="1">
    <location>
        <begin position="223"/>
        <end position="278"/>
    </location>
</feature>
<dbReference type="InterPro" id="IPR035965">
    <property type="entry name" value="PAS-like_dom_sf"/>
</dbReference>
<dbReference type="InterPro" id="IPR037522">
    <property type="entry name" value="HD_GYP_dom"/>
</dbReference>
<dbReference type="PANTHER" id="PTHR43155:SF2">
    <property type="entry name" value="CYCLIC DI-GMP PHOSPHODIESTERASE PA4108"/>
    <property type="match status" value="1"/>
</dbReference>
<feature type="domain" description="PAC" evidence="2">
    <location>
        <begin position="953"/>
        <end position="1004"/>
    </location>
</feature>
<protein>
    <recommendedName>
        <fullName evidence="6">PAS domain S-box protein</fullName>
    </recommendedName>
</protein>
<dbReference type="InterPro" id="IPR000700">
    <property type="entry name" value="PAS-assoc_C"/>
</dbReference>
<dbReference type="InterPro" id="IPR029016">
    <property type="entry name" value="GAF-like_dom_sf"/>
</dbReference>
<dbReference type="Gene3D" id="3.30.450.20">
    <property type="entry name" value="PAS domain"/>
    <property type="match status" value="5"/>
</dbReference>
<dbReference type="Gene3D" id="3.30.450.40">
    <property type="match status" value="1"/>
</dbReference>
<dbReference type="InterPro" id="IPR013655">
    <property type="entry name" value="PAS_fold_3"/>
</dbReference>
<reference evidence="5" key="1">
    <citation type="submission" date="2018-05" db="EMBL/GenBank/DDBJ databases">
        <authorList>
            <person name="Hao L."/>
        </authorList>
    </citation>
    <scope>NUCLEOTIDE SEQUENCE [LARGE SCALE GENOMIC DNA]</scope>
</reference>
<dbReference type="Pfam" id="PF13487">
    <property type="entry name" value="HD_5"/>
    <property type="match status" value="1"/>
</dbReference>
<keyword evidence="5" id="KW-1185">Reference proteome</keyword>
<feature type="domain" description="HD-GYP" evidence="3">
    <location>
        <begin position="1009"/>
        <end position="1204"/>
    </location>
</feature>
<dbReference type="AlphaFoldDB" id="A0A2X3L0I4"/>
<gene>
    <name evidence="4" type="ORF">BARAN1_1164</name>
</gene>
<feature type="domain" description="PAC" evidence="2">
    <location>
        <begin position="827"/>
        <end position="879"/>
    </location>
</feature>
<feature type="domain" description="PAS" evidence="1">
    <location>
        <begin position="880"/>
        <end position="950"/>
    </location>
</feature>
<dbReference type="SUPFAM" id="SSF55785">
    <property type="entry name" value="PYP-like sensor domain (PAS domain)"/>
    <property type="match status" value="5"/>
</dbReference>
<dbReference type="PROSITE" id="PS51832">
    <property type="entry name" value="HD_GYP"/>
    <property type="match status" value="1"/>
</dbReference>
<dbReference type="InterPro" id="IPR003018">
    <property type="entry name" value="GAF"/>
</dbReference>
<evidence type="ECO:0008006" key="6">
    <source>
        <dbReference type="Google" id="ProtNLM"/>
    </source>
</evidence>
<dbReference type="PANTHER" id="PTHR43155">
    <property type="entry name" value="CYCLIC DI-GMP PHOSPHODIESTERASE PA4108-RELATED"/>
    <property type="match status" value="1"/>
</dbReference>
<dbReference type="InterPro" id="IPR013656">
    <property type="entry name" value="PAS_4"/>
</dbReference>
<dbReference type="Pfam" id="PF14417">
    <property type="entry name" value="MEDS"/>
    <property type="match status" value="1"/>
</dbReference>
<dbReference type="InterPro" id="IPR001610">
    <property type="entry name" value="PAC"/>
</dbReference>
<feature type="domain" description="PAS" evidence="1">
    <location>
        <begin position="627"/>
        <end position="675"/>
    </location>
</feature>
<organism evidence="4 5">
    <name type="scientific">Candidatus Bipolaricaulis anaerobius</name>
    <dbReference type="NCBI Taxonomy" id="2026885"/>
    <lineage>
        <taxon>Bacteria</taxon>
        <taxon>Candidatus Bipolaricaulota</taxon>
        <taxon>Candidatus Bipolaricaulia</taxon>
        <taxon>Candidatus Bipolaricaulales</taxon>
        <taxon>Candidatus Bipolaricaulaceae</taxon>
        <taxon>Candidatus Bipolaricaulis</taxon>
    </lineage>
</organism>
<dbReference type="PROSITE" id="PS50113">
    <property type="entry name" value="PAC"/>
    <property type="match status" value="3"/>
</dbReference>
<dbReference type="Pfam" id="PF13426">
    <property type="entry name" value="PAS_9"/>
    <property type="match status" value="1"/>
</dbReference>
<dbReference type="NCBIfam" id="TIGR00229">
    <property type="entry name" value="sensory_box"/>
    <property type="match status" value="5"/>
</dbReference>
<dbReference type="InterPro" id="IPR000014">
    <property type="entry name" value="PAS"/>
</dbReference>
<dbReference type="KEGG" id="bana:BARAN1_1164"/>
<dbReference type="OrthoDB" id="9802500at2"/>
<evidence type="ECO:0000313" key="4">
    <source>
        <dbReference type="EMBL" id="SQD93186.1"/>
    </source>
</evidence>
<name>A0A2X3L0I4_9BACT</name>
<dbReference type="Gene3D" id="1.10.3210.10">
    <property type="entry name" value="Hypothetical protein af1432"/>
    <property type="match status" value="1"/>
</dbReference>
<evidence type="ECO:0000259" key="1">
    <source>
        <dbReference type="PROSITE" id="PS50112"/>
    </source>
</evidence>
<sequence length="1205" mass="134339">MGPAEGGAASDRTSPRILREVADLGPGDHACLIYLDDDDCMAALSAYLHQGLAVGERVLWIVDAPTVHEIRSYFRDAGGAIGDAERRGQLVFLPSDETYLRKGTFDPHRMVDLLQQETQRALDDGFTGLRVTGEMTGARSGPLGSERLTEFEALLNAFFPGTACTGLCQYDARRFPPAALRDVWRTHPIVISLVHADPGRSEAERRWEGILASLPGMAYRCRNDRGWTMEFVSEGSVDLLGYTPDALVGNREVSYARLIHPEDRPRVWDTVQKAIARREPFTMPYRIRTATGEEKLVWERGMAIQGEGEEALLTGFITDVTARVRMAERVREERAWSEAIIRNAPNIIIGLDRDARIVIFNRFAEELTGYAAPEVVGKDWFTTFLPPEIHEETRSVWNEIIAQKLVYHHHENVILTKMGEERVISWRNTVVKKNGEFRMVLAIGEDVTERKRGEAKRAQLIQRLTVLHRVSQEITRAARDPEGIYATIHRAVAELMPAEAFAISLRTGDDEAEAVYLVDEGGRYPSERVPPGEGLTWHVLSTGEPVVIPDVTVGVPFPRRQFGSKESVRSILAVPLRIGERTVGMLATQSYEPAVYSEEDLQILEMLVAHAAAALENARLLSDLRESEGKFRSVFENTLLGLYRTTPEGRIVMANPTLVRMLGYESFEELAQRDLTAEGYEPGYLRREFQERVEREGEVRGLEGTWVRKDGSTLFVRESARLIRDETGQPLYYDGTVEDVTELVAARRARERQERLLAIAGRMANLGGWYVDLTTDQVLWSDEVAAIHEMPPGIYPSVEERISFYAPEHQARFREVFTACATEGIPYDVELQIITRSGRRVWVRTIGEPVRDAAGRIVGVQGTLQDITDRKRAEDDLRESAKRYRELVEDISDVIIAISADGIVTYISPVARALGGYSPDEIVGQPFARFIHPDDLPGLFQAFQETLSGREPAPFEHRVIAKSGDLIWVRTLTKPFFRDGKPAGVRGVMSDISARKRTEAELAESYARIQHLFDAIVDALASTIELRDPYTAGHQRRVAELAVAIARELGLSAKDQAGLRIAGLVHDVGKIVVPSEILSKPGRLSPLEMDMVRVHPEAGWNVLQGIDFPWPVAEVVHQHHERLDGSGYPQGLAGEEILLGARILAVADVVEAISSHRPYRAALGIEAALAEVEAGRGKLYDPQVVDACLVVFRNGFTFRAASQAG</sequence>
<dbReference type="SUPFAM" id="SSF109604">
    <property type="entry name" value="HD-domain/PDEase-like"/>
    <property type="match status" value="1"/>
</dbReference>
<dbReference type="SMART" id="SM00091">
    <property type="entry name" value="PAS"/>
    <property type="match status" value="4"/>
</dbReference>
<evidence type="ECO:0000259" key="2">
    <source>
        <dbReference type="PROSITE" id="PS50113"/>
    </source>
</evidence>
<dbReference type="Gene3D" id="2.10.70.100">
    <property type="match status" value="1"/>
</dbReference>
<dbReference type="Pfam" id="PF13185">
    <property type="entry name" value="GAF_2"/>
    <property type="match status" value="1"/>
</dbReference>
<evidence type="ECO:0000313" key="5">
    <source>
        <dbReference type="Proteomes" id="UP000249818"/>
    </source>
</evidence>
<dbReference type="CDD" id="cd00130">
    <property type="entry name" value="PAS"/>
    <property type="match status" value="5"/>
</dbReference>
<dbReference type="Pfam" id="PF08448">
    <property type="entry name" value="PAS_4"/>
    <property type="match status" value="1"/>
</dbReference>
<proteinExistence type="predicted"/>
<evidence type="ECO:0000259" key="3">
    <source>
        <dbReference type="PROSITE" id="PS51832"/>
    </source>
</evidence>
<dbReference type="SMART" id="SM00065">
    <property type="entry name" value="GAF"/>
    <property type="match status" value="1"/>
</dbReference>
<dbReference type="Proteomes" id="UP000249818">
    <property type="component" value="Chromosome BARAN1"/>
</dbReference>
<dbReference type="InterPro" id="IPR003607">
    <property type="entry name" value="HD/PDEase_dom"/>
</dbReference>
<dbReference type="SMART" id="SM00086">
    <property type="entry name" value="PAC"/>
    <property type="match status" value="5"/>
</dbReference>
<dbReference type="PROSITE" id="PS50112">
    <property type="entry name" value="PAS"/>
    <property type="match status" value="4"/>
</dbReference>
<dbReference type="SUPFAM" id="SSF55781">
    <property type="entry name" value="GAF domain-like"/>
    <property type="match status" value="1"/>
</dbReference>
<dbReference type="InterPro" id="IPR025847">
    <property type="entry name" value="MEDS_domain"/>
</dbReference>
<accession>A0A2X3L0I4</accession>
<feature type="domain" description="PAS" evidence="1">
    <location>
        <begin position="333"/>
        <end position="404"/>
    </location>
</feature>
<dbReference type="CDD" id="cd00077">
    <property type="entry name" value="HDc"/>
    <property type="match status" value="1"/>
</dbReference>
<dbReference type="SMART" id="SM00471">
    <property type="entry name" value="HDc"/>
    <property type="match status" value="1"/>
</dbReference>
<dbReference type="RefSeq" id="WP_162297760.1">
    <property type="nucleotide sequence ID" value="NZ_LS483254.1"/>
</dbReference>